<name>A0A381N2J1_9ZZZZ</name>
<dbReference type="InterPro" id="IPR016040">
    <property type="entry name" value="NAD(P)-bd_dom"/>
</dbReference>
<dbReference type="Gene3D" id="3.40.50.720">
    <property type="entry name" value="NAD(P)-binding Rossmann-like Domain"/>
    <property type="match status" value="1"/>
</dbReference>
<accession>A0A381N2J1</accession>
<sequence length="219" mass="23688">MSSIILFGATGKTGLALSKLISSKSLELLAAVRPGRDSGLLESFGAKILIVDALDQNQVHSALKDLNKSSTIVSLVGGRHPELGMRIDHPANKNIIEISDELGFSRFIFITSIGSGESKPQLPEVLKPILGPVADEKTKAENVLRASELDYTIIRPGQLTNEEASGDGILTEECILGTMSREDLALMIMKCIEDGETIGKIYSVLDTNKKLDLSWVNQR</sequence>
<dbReference type="PANTHER" id="PTHR15020:SF45">
    <property type="entry name" value="NAD(P)-BINDING DOMAIN-CONTAINING PROTEIN"/>
    <property type="match status" value="1"/>
</dbReference>
<gene>
    <name evidence="2" type="ORF">METZ01_LOCUS1601</name>
</gene>
<feature type="domain" description="NAD(P)-binding" evidence="1">
    <location>
        <begin position="8"/>
        <end position="194"/>
    </location>
</feature>
<dbReference type="InterPro" id="IPR036291">
    <property type="entry name" value="NAD(P)-bd_dom_sf"/>
</dbReference>
<reference evidence="2" key="1">
    <citation type="submission" date="2018-05" db="EMBL/GenBank/DDBJ databases">
        <authorList>
            <person name="Lanie J.A."/>
            <person name="Ng W.-L."/>
            <person name="Kazmierczak K.M."/>
            <person name="Andrzejewski T.M."/>
            <person name="Davidsen T.M."/>
            <person name="Wayne K.J."/>
            <person name="Tettelin H."/>
            <person name="Glass J.I."/>
            <person name="Rusch D."/>
            <person name="Podicherti R."/>
            <person name="Tsui H.-C.T."/>
            <person name="Winkler M.E."/>
        </authorList>
    </citation>
    <scope>NUCLEOTIDE SEQUENCE</scope>
</reference>
<organism evidence="2">
    <name type="scientific">marine metagenome</name>
    <dbReference type="NCBI Taxonomy" id="408172"/>
    <lineage>
        <taxon>unclassified sequences</taxon>
        <taxon>metagenomes</taxon>
        <taxon>ecological metagenomes</taxon>
    </lineage>
</organism>
<dbReference type="AlphaFoldDB" id="A0A381N2J1"/>
<proteinExistence type="predicted"/>
<evidence type="ECO:0000313" key="2">
    <source>
        <dbReference type="EMBL" id="SUZ48747.1"/>
    </source>
</evidence>
<evidence type="ECO:0000259" key="1">
    <source>
        <dbReference type="Pfam" id="PF13460"/>
    </source>
</evidence>
<dbReference type="Pfam" id="PF13460">
    <property type="entry name" value="NAD_binding_10"/>
    <property type="match status" value="1"/>
</dbReference>
<dbReference type="PANTHER" id="PTHR15020">
    <property type="entry name" value="FLAVIN REDUCTASE-RELATED"/>
    <property type="match status" value="1"/>
</dbReference>
<protein>
    <recommendedName>
        <fullName evidence="1">NAD(P)-binding domain-containing protein</fullName>
    </recommendedName>
</protein>
<dbReference type="SUPFAM" id="SSF51735">
    <property type="entry name" value="NAD(P)-binding Rossmann-fold domains"/>
    <property type="match status" value="1"/>
</dbReference>
<dbReference type="EMBL" id="UINC01000084">
    <property type="protein sequence ID" value="SUZ48747.1"/>
    <property type="molecule type" value="Genomic_DNA"/>
</dbReference>